<comment type="subcellular location">
    <subcellularLocation>
        <location evidence="1">Nucleus</location>
        <location evidence="1">Nucleolus</location>
    </subcellularLocation>
    <subcellularLocation>
        <location evidence="2">Nucleus</location>
        <location evidence="2">Nucleoplasm</location>
    </subcellularLocation>
</comment>
<keyword evidence="4" id="KW-0539">Nucleus</keyword>
<dbReference type="Pfam" id="PF25781">
    <property type="entry name" value="TPR_TEX10"/>
    <property type="match status" value="1"/>
</dbReference>
<proteinExistence type="inferred from homology"/>
<evidence type="ECO:0000259" key="6">
    <source>
        <dbReference type="Pfam" id="PF12333"/>
    </source>
</evidence>
<dbReference type="Pfam" id="PF12333">
    <property type="entry name" value="Ipi1_N"/>
    <property type="match status" value="1"/>
</dbReference>
<dbReference type="Gene3D" id="1.25.10.10">
    <property type="entry name" value="Leucine-rich Repeat Variant"/>
    <property type="match status" value="1"/>
</dbReference>
<evidence type="ECO:0000313" key="9">
    <source>
        <dbReference type="Proteomes" id="UP001314263"/>
    </source>
</evidence>
<organism evidence="8 9">
    <name type="scientific">Coccomyxa viridis</name>
    <dbReference type="NCBI Taxonomy" id="1274662"/>
    <lineage>
        <taxon>Eukaryota</taxon>
        <taxon>Viridiplantae</taxon>
        <taxon>Chlorophyta</taxon>
        <taxon>core chlorophytes</taxon>
        <taxon>Trebouxiophyceae</taxon>
        <taxon>Trebouxiophyceae incertae sedis</taxon>
        <taxon>Coccomyxaceae</taxon>
        <taxon>Coccomyxa</taxon>
    </lineage>
</organism>
<dbReference type="AlphaFoldDB" id="A0AAV1I366"/>
<dbReference type="InterPro" id="IPR024679">
    <property type="entry name" value="Ipi1_N"/>
</dbReference>
<protein>
    <recommendedName>
        <fullName evidence="10">Pre-rRNA-processing protein Ipi1 N-terminal domain-containing protein</fullName>
    </recommendedName>
</protein>
<evidence type="ECO:0000256" key="5">
    <source>
        <dbReference type="SAM" id="MobiDB-lite"/>
    </source>
</evidence>
<dbReference type="InterPro" id="IPR057949">
    <property type="entry name" value="TPR_TEX10"/>
</dbReference>
<evidence type="ECO:0008006" key="10">
    <source>
        <dbReference type="Google" id="ProtNLM"/>
    </source>
</evidence>
<dbReference type="InterPro" id="IPR016024">
    <property type="entry name" value="ARM-type_fold"/>
</dbReference>
<accession>A0AAV1I366</accession>
<name>A0AAV1I366_9CHLO</name>
<evidence type="ECO:0000256" key="2">
    <source>
        <dbReference type="ARBA" id="ARBA00004642"/>
    </source>
</evidence>
<evidence type="ECO:0000313" key="8">
    <source>
        <dbReference type="EMBL" id="CAK0772791.1"/>
    </source>
</evidence>
<sequence length="965" mass="101981">MPKKRKKNPGVGIDFKRAKLKVGKKLPQAKNATDTNFKAQSISLPGQSAFSDDRSGIPVTDRNLTIKELLSQVGHYSERIRKDALSGLSQLLSAHPQVLRSQAGGIVEKLAEHLADSDAAVRAALRDLWRDVVLPGLGPAGLAPFLPLLMAHVTSAMTHLSAPVRADALLILNSVMAAAPQHVAGTYLLPALQHYAHLLAPSQRARSVKAGSIKSLLKVVTGLQSLLEHADSAGKHSRHSAGQEPGLSAPQHKSCRDRTLYQQRCQPGPRALQPIHSMPLEQQLDSCRKTGARGKARCASAEPMEAATHALMGRLLEAWSECAPSQLSAAPDAASAACCRAILVCAIRLLHLLPPGHEQRWRTGVIQKIAPHVPLGAPAVQPSAALVSILVDINIAAAELLTRFLSLVPPGKSETWAEQLVEFYEGVLRSGLVLPSSGGLAEGMRQPSVSAEVYANILTGVGIALPALSPARRAAVLDAVDSLASQLSASSPVLALVLSFRLSLITCPQNFYPVEDIEVAFLEEARAAAWQEPLPRQLWELRSSAASTSLLMLRMLHSAGACARPGGPISAAVQQLQEQLMPCFLSVQPPQQIGKAAHKPKQNRPISGVRLVAGPLARLSSTCQEMAVDVLFYTPTLAERTLQALTLVCLSPAYPPSLAQRVVSVVQHAFEAGRVQADVYLSFLATLLVGQSSQVDGSLLDPGFGRAGPVVGSASRALQSYPDGSGVALGHIDAVLASSVTPQGRCMRAMYGSMTAVLGIHDGRPAAHTQSAGVQHQLPAQLQQSLPDAALGYAAATARQSACNAGLIASAASGEGDSVAGKSHDGPRINVLQEQVSEYPDDLVYDLLAAAPQLLQPYMERLTAFASGKIQEHAAKRKASSSLLLDGNMEERLLVSLLIGQEMIQHEHLRAVLLCESDRSAILGIAGLCETVGAAGQFSSHAIAAAKQKLLSLHEIQFGAGKEAA</sequence>
<evidence type="ECO:0000259" key="7">
    <source>
        <dbReference type="Pfam" id="PF25781"/>
    </source>
</evidence>
<gene>
    <name evidence="8" type="ORF">CVIRNUC_004000</name>
</gene>
<dbReference type="PANTHER" id="PTHR16056">
    <property type="entry name" value="REGULATOR OF MICROTUBULE DYNAMICS PROTEIN"/>
    <property type="match status" value="1"/>
</dbReference>
<feature type="domain" description="TEX10-like TPR repeats" evidence="7">
    <location>
        <begin position="529"/>
        <end position="694"/>
    </location>
</feature>
<dbReference type="Proteomes" id="UP001314263">
    <property type="component" value="Unassembled WGS sequence"/>
</dbReference>
<feature type="region of interest" description="Disordered" evidence="5">
    <location>
        <begin position="230"/>
        <end position="253"/>
    </location>
</feature>
<dbReference type="SUPFAM" id="SSF48371">
    <property type="entry name" value="ARM repeat"/>
    <property type="match status" value="1"/>
</dbReference>
<comment type="similarity">
    <text evidence="3">Belongs to the IPI1/TEX10 family.</text>
</comment>
<evidence type="ECO:0000256" key="3">
    <source>
        <dbReference type="ARBA" id="ARBA00006427"/>
    </source>
</evidence>
<dbReference type="InterPro" id="IPR011989">
    <property type="entry name" value="ARM-like"/>
</dbReference>
<reference evidence="8 9" key="1">
    <citation type="submission" date="2023-10" db="EMBL/GenBank/DDBJ databases">
        <authorList>
            <person name="Maclean D."/>
            <person name="Macfadyen A."/>
        </authorList>
    </citation>
    <scope>NUCLEOTIDE SEQUENCE [LARGE SCALE GENOMIC DNA]</scope>
</reference>
<dbReference type="EMBL" id="CAUYUE010000005">
    <property type="protein sequence ID" value="CAK0772791.1"/>
    <property type="molecule type" value="Genomic_DNA"/>
</dbReference>
<evidence type="ECO:0000256" key="4">
    <source>
        <dbReference type="ARBA" id="ARBA00023242"/>
    </source>
</evidence>
<evidence type="ECO:0000256" key="1">
    <source>
        <dbReference type="ARBA" id="ARBA00004604"/>
    </source>
</evidence>
<feature type="domain" description="Pre-rRNA-processing protein Ipi1 N-terminal" evidence="6">
    <location>
        <begin position="142"/>
        <end position="210"/>
    </location>
</feature>
<dbReference type="PANTHER" id="PTHR16056:SF2">
    <property type="entry name" value="TESTIS-EXPRESSED PROTEIN 10"/>
    <property type="match status" value="1"/>
</dbReference>
<keyword evidence="9" id="KW-1185">Reference proteome</keyword>
<comment type="caution">
    <text evidence="8">The sequence shown here is derived from an EMBL/GenBank/DDBJ whole genome shotgun (WGS) entry which is preliminary data.</text>
</comment>
<dbReference type="GO" id="GO:0005634">
    <property type="term" value="C:nucleus"/>
    <property type="evidence" value="ECO:0007669"/>
    <property type="project" value="UniProtKB-SubCell"/>
</dbReference>